<name>A0A9W7BX27_9STRA</name>
<feature type="compositionally biased region" description="Low complexity" evidence="1">
    <location>
        <begin position="115"/>
        <end position="125"/>
    </location>
</feature>
<dbReference type="EMBL" id="BRXX01000166">
    <property type="protein sequence ID" value="GMH95302.1"/>
    <property type="molecule type" value="Genomic_DNA"/>
</dbReference>
<organism evidence="2 3">
    <name type="scientific">Triparma verrucosa</name>
    <dbReference type="NCBI Taxonomy" id="1606542"/>
    <lineage>
        <taxon>Eukaryota</taxon>
        <taxon>Sar</taxon>
        <taxon>Stramenopiles</taxon>
        <taxon>Ochrophyta</taxon>
        <taxon>Bolidophyceae</taxon>
        <taxon>Parmales</taxon>
        <taxon>Triparmaceae</taxon>
        <taxon>Triparma</taxon>
    </lineage>
</organism>
<accession>A0A9W7BX27</accession>
<sequence length="281" mass="31545">MLESERNFIGYASNVVGRLMYKIGDEESKVWFYRSCKVLSGSVSSVFVTSALGLLRDIRFDVSDVEGVIRAILDVKEGGCGQGSNVFREWGKYEDLGTVFDGDQVTVIRGGRSGSTTDDISPSSKSKPEKSISQLNIRKQTNLREAIIMYWYSIIIIEKTYRTYRSQVPSAQNVHAFSTANNISESSDSFNTASEEEDFVKKIVSFGSGYSHDILKEELTAGGVKCYSLLLGAKGAVEKFMEENYENFREEGGGERRREAEELRGKIEEDLERVRRIIPQV</sequence>
<keyword evidence="3" id="KW-1185">Reference proteome</keyword>
<feature type="region of interest" description="Disordered" evidence="1">
    <location>
        <begin position="109"/>
        <end position="131"/>
    </location>
</feature>
<evidence type="ECO:0000313" key="2">
    <source>
        <dbReference type="EMBL" id="GMH95302.1"/>
    </source>
</evidence>
<proteinExistence type="predicted"/>
<comment type="caution">
    <text evidence="2">The sequence shown here is derived from an EMBL/GenBank/DDBJ whole genome shotgun (WGS) entry which is preliminary data.</text>
</comment>
<dbReference type="AlphaFoldDB" id="A0A9W7BX27"/>
<dbReference type="Proteomes" id="UP001165160">
    <property type="component" value="Unassembled WGS sequence"/>
</dbReference>
<reference evidence="3" key="1">
    <citation type="journal article" date="2023" name="Commun. Biol.">
        <title>Genome analysis of Parmales, the sister group of diatoms, reveals the evolutionary specialization of diatoms from phago-mixotrophs to photoautotrophs.</title>
        <authorList>
            <person name="Ban H."/>
            <person name="Sato S."/>
            <person name="Yoshikawa S."/>
            <person name="Yamada K."/>
            <person name="Nakamura Y."/>
            <person name="Ichinomiya M."/>
            <person name="Sato N."/>
            <person name="Blanc-Mathieu R."/>
            <person name="Endo H."/>
            <person name="Kuwata A."/>
            <person name="Ogata H."/>
        </authorList>
    </citation>
    <scope>NUCLEOTIDE SEQUENCE [LARGE SCALE GENOMIC DNA]</scope>
    <source>
        <strain evidence="3">NIES 3699</strain>
    </source>
</reference>
<evidence type="ECO:0000256" key="1">
    <source>
        <dbReference type="SAM" id="MobiDB-lite"/>
    </source>
</evidence>
<evidence type="ECO:0000313" key="3">
    <source>
        <dbReference type="Proteomes" id="UP001165160"/>
    </source>
</evidence>
<gene>
    <name evidence="2" type="ORF">TrVE_jg9071</name>
</gene>
<protein>
    <submittedName>
        <fullName evidence="2">Uncharacterized protein</fullName>
    </submittedName>
</protein>